<evidence type="ECO:0000313" key="3">
    <source>
        <dbReference type="Proteomes" id="UP000287651"/>
    </source>
</evidence>
<accession>A0A427AR80</accession>
<evidence type="ECO:0000256" key="1">
    <source>
        <dbReference type="SAM" id="MobiDB-lite"/>
    </source>
</evidence>
<protein>
    <submittedName>
        <fullName evidence="2">Uncharacterized protein</fullName>
    </submittedName>
</protein>
<gene>
    <name evidence="2" type="ORF">B296_00009190</name>
</gene>
<dbReference type="EMBL" id="AMZH03001595">
    <property type="protein sequence ID" value="RRT78759.1"/>
    <property type="molecule type" value="Genomic_DNA"/>
</dbReference>
<dbReference type="Proteomes" id="UP000287651">
    <property type="component" value="Unassembled WGS sequence"/>
</dbReference>
<reference evidence="2 3" key="1">
    <citation type="journal article" date="2014" name="Agronomy (Basel)">
        <title>A Draft Genome Sequence for Ensete ventricosum, the Drought-Tolerant Tree Against Hunger.</title>
        <authorList>
            <person name="Harrison J."/>
            <person name="Moore K.A."/>
            <person name="Paszkiewicz K."/>
            <person name="Jones T."/>
            <person name="Grant M."/>
            <person name="Ambacheew D."/>
            <person name="Muzemil S."/>
            <person name="Studholme D.J."/>
        </authorList>
    </citation>
    <scope>NUCLEOTIDE SEQUENCE [LARGE SCALE GENOMIC DNA]</scope>
</reference>
<sequence>MAAAASSAADPSASSSSPRSGRVARHPRSHVVRCEPDAPAVGTPPSHSSPQPPLPAAVIPSKETADRSPRKPLPEDLPPSSEAAGGKKQAWKRPANGSIDAGADVMGGAASWPALSESAKACSRSSSSDALKPHSDRLLSAYLVIHKFQIKMV</sequence>
<feature type="compositionally biased region" description="Low complexity" evidence="1">
    <location>
        <begin position="1"/>
        <end position="18"/>
    </location>
</feature>
<evidence type="ECO:0000313" key="2">
    <source>
        <dbReference type="EMBL" id="RRT78759.1"/>
    </source>
</evidence>
<organism evidence="2 3">
    <name type="scientific">Ensete ventricosum</name>
    <name type="common">Abyssinian banana</name>
    <name type="synonym">Musa ensete</name>
    <dbReference type="NCBI Taxonomy" id="4639"/>
    <lineage>
        <taxon>Eukaryota</taxon>
        <taxon>Viridiplantae</taxon>
        <taxon>Streptophyta</taxon>
        <taxon>Embryophyta</taxon>
        <taxon>Tracheophyta</taxon>
        <taxon>Spermatophyta</taxon>
        <taxon>Magnoliopsida</taxon>
        <taxon>Liliopsida</taxon>
        <taxon>Zingiberales</taxon>
        <taxon>Musaceae</taxon>
        <taxon>Ensete</taxon>
    </lineage>
</organism>
<comment type="caution">
    <text evidence="2">The sequence shown here is derived from an EMBL/GenBank/DDBJ whole genome shotgun (WGS) entry which is preliminary data.</text>
</comment>
<proteinExistence type="predicted"/>
<dbReference type="AlphaFoldDB" id="A0A427AR80"/>
<name>A0A427AR80_ENSVE</name>
<feature type="compositionally biased region" description="Basic residues" evidence="1">
    <location>
        <begin position="22"/>
        <end position="31"/>
    </location>
</feature>
<feature type="compositionally biased region" description="Basic and acidic residues" evidence="1">
    <location>
        <begin position="63"/>
        <end position="74"/>
    </location>
</feature>
<feature type="region of interest" description="Disordered" evidence="1">
    <location>
        <begin position="1"/>
        <end position="106"/>
    </location>
</feature>